<accession>A0A3P7IM35</accession>
<gene>
    <name evidence="2" type="ORF">SVUK_LOCUS1642</name>
</gene>
<evidence type="ECO:0000313" key="2">
    <source>
        <dbReference type="EMBL" id="VDM66644.1"/>
    </source>
</evidence>
<feature type="region of interest" description="Disordered" evidence="1">
    <location>
        <begin position="1"/>
        <end position="49"/>
    </location>
</feature>
<proteinExistence type="predicted"/>
<dbReference type="EMBL" id="UYYB01003367">
    <property type="protein sequence ID" value="VDM66644.1"/>
    <property type="molecule type" value="Genomic_DNA"/>
</dbReference>
<dbReference type="Proteomes" id="UP000270094">
    <property type="component" value="Unassembled WGS sequence"/>
</dbReference>
<evidence type="ECO:0000256" key="1">
    <source>
        <dbReference type="SAM" id="MobiDB-lite"/>
    </source>
</evidence>
<protein>
    <submittedName>
        <fullName evidence="2">Uncharacterized protein</fullName>
    </submittedName>
</protein>
<dbReference type="AlphaFoldDB" id="A0A3P7IM35"/>
<name>A0A3P7IM35_STRVU</name>
<reference evidence="2 3" key="1">
    <citation type="submission" date="2018-11" db="EMBL/GenBank/DDBJ databases">
        <authorList>
            <consortium name="Pathogen Informatics"/>
        </authorList>
    </citation>
    <scope>NUCLEOTIDE SEQUENCE [LARGE SCALE GENOMIC DNA]</scope>
</reference>
<dbReference type="OrthoDB" id="10557745at2759"/>
<sequence length="72" mass="8170">MDPFWPSLSTLSRPSSFEPHNDKSSSPINSPKKSLRRHLEQSSETNDEHNIDALTTLQLMQQPKSAAHKKKT</sequence>
<feature type="compositionally biased region" description="Basic and acidic residues" evidence="1">
    <location>
        <begin position="37"/>
        <end position="49"/>
    </location>
</feature>
<keyword evidence="3" id="KW-1185">Reference proteome</keyword>
<organism evidence="2 3">
    <name type="scientific">Strongylus vulgaris</name>
    <name type="common">Blood worm</name>
    <dbReference type="NCBI Taxonomy" id="40348"/>
    <lineage>
        <taxon>Eukaryota</taxon>
        <taxon>Metazoa</taxon>
        <taxon>Ecdysozoa</taxon>
        <taxon>Nematoda</taxon>
        <taxon>Chromadorea</taxon>
        <taxon>Rhabditida</taxon>
        <taxon>Rhabditina</taxon>
        <taxon>Rhabditomorpha</taxon>
        <taxon>Strongyloidea</taxon>
        <taxon>Strongylidae</taxon>
        <taxon>Strongylus</taxon>
    </lineage>
</organism>
<evidence type="ECO:0000313" key="3">
    <source>
        <dbReference type="Proteomes" id="UP000270094"/>
    </source>
</evidence>